<evidence type="ECO:0008006" key="3">
    <source>
        <dbReference type="Google" id="ProtNLM"/>
    </source>
</evidence>
<keyword evidence="2" id="KW-1185">Reference proteome</keyword>
<dbReference type="EMBL" id="JAOQAZ010000011">
    <property type="protein sequence ID" value="KAJ4263115.1"/>
    <property type="molecule type" value="Genomic_DNA"/>
</dbReference>
<dbReference type="AlphaFoldDB" id="A0A9W8S2H1"/>
<dbReference type="CDD" id="cd00866">
    <property type="entry name" value="PEBP_euk"/>
    <property type="match status" value="1"/>
</dbReference>
<dbReference type="Proteomes" id="UP001152049">
    <property type="component" value="Unassembled WGS sequence"/>
</dbReference>
<dbReference type="PANTHER" id="PTHR11362">
    <property type="entry name" value="PHOSPHATIDYLETHANOLAMINE-BINDING PROTEIN"/>
    <property type="match status" value="1"/>
</dbReference>
<evidence type="ECO:0000313" key="1">
    <source>
        <dbReference type="EMBL" id="KAJ4263115.1"/>
    </source>
</evidence>
<dbReference type="Pfam" id="PF01161">
    <property type="entry name" value="PBP"/>
    <property type="match status" value="1"/>
</dbReference>
<reference evidence="1" key="1">
    <citation type="submission" date="2022-09" db="EMBL/GenBank/DDBJ databases">
        <title>Fusarium specimens isolated from Avocado Roots.</title>
        <authorList>
            <person name="Stajich J."/>
            <person name="Roper C."/>
            <person name="Heimlech-Rivalta G."/>
        </authorList>
    </citation>
    <scope>NUCLEOTIDE SEQUENCE</scope>
    <source>
        <strain evidence="1">CF00136</strain>
    </source>
</reference>
<dbReference type="SUPFAM" id="SSF49777">
    <property type="entry name" value="PEBP-like"/>
    <property type="match status" value="1"/>
</dbReference>
<comment type="caution">
    <text evidence="1">The sequence shown here is derived from an EMBL/GenBank/DDBJ whole genome shotgun (WGS) entry which is preliminary data.</text>
</comment>
<evidence type="ECO:0000313" key="2">
    <source>
        <dbReference type="Proteomes" id="UP001152049"/>
    </source>
</evidence>
<dbReference type="OrthoDB" id="2506647at2759"/>
<dbReference type="GO" id="GO:0046578">
    <property type="term" value="P:regulation of Ras protein signal transduction"/>
    <property type="evidence" value="ECO:0007669"/>
    <property type="project" value="TreeGrafter"/>
</dbReference>
<dbReference type="InterPro" id="IPR036610">
    <property type="entry name" value="PEBP-like_sf"/>
</dbReference>
<dbReference type="PANTHER" id="PTHR11362:SF78">
    <property type="entry name" value="PROTEASE INHIBITOR"/>
    <property type="match status" value="1"/>
</dbReference>
<sequence>MHPDVDKALALANKDSTTKLEVVFDGKVIPSGDKVQKNAAHATPQLNLINGEPGTYIAVSLDLDAPVVSLPFLSPIMHWIHPNLESHGVGILKENTPSLVDWLAPTPPPFSGPHRYMFVVYKQPSTWDNEQWKARFAKSMGVWKRTNWHLEKFTRKAGLEDPVAASYFYV</sequence>
<dbReference type="GO" id="GO:0005543">
    <property type="term" value="F:phospholipid binding"/>
    <property type="evidence" value="ECO:0007669"/>
    <property type="project" value="TreeGrafter"/>
</dbReference>
<dbReference type="GO" id="GO:0030162">
    <property type="term" value="P:regulation of proteolysis"/>
    <property type="evidence" value="ECO:0007669"/>
    <property type="project" value="TreeGrafter"/>
</dbReference>
<organism evidence="1 2">
    <name type="scientific">Fusarium torreyae</name>
    <dbReference type="NCBI Taxonomy" id="1237075"/>
    <lineage>
        <taxon>Eukaryota</taxon>
        <taxon>Fungi</taxon>
        <taxon>Dikarya</taxon>
        <taxon>Ascomycota</taxon>
        <taxon>Pezizomycotina</taxon>
        <taxon>Sordariomycetes</taxon>
        <taxon>Hypocreomycetidae</taxon>
        <taxon>Hypocreales</taxon>
        <taxon>Nectriaceae</taxon>
        <taxon>Fusarium</taxon>
    </lineage>
</organism>
<dbReference type="InterPro" id="IPR008914">
    <property type="entry name" value="PEBP"/>
</dbReference>
<dbReference type="Gene3D" id="3.90.280.10">
    <property type="entry name" value="PEBP-like"/>
    <property type="match status" value="1"/>
</dbReference>
<gene>
    <name evidence="1" type="ORF">NW762_006736</name>
</gene>
<proteinExistence type="predicted"/>
<name>A0A9W8S2H1_9HYPO</name>
<dbReference type="GO" id="GO:0030414">
    <property type="term" value="F:peptidase inhibitor activity"/>
    <property type="evidence" value="ECO:0007669"/>
    <property type="project" value="TreeGrafter"/>
</dbReference>
<protein>
    <recommendedName>
        <fullName evidence="3">PEBP-like protein</fullName>
    </recommendedName>
</protein>
<accession>A0A9W8S2H1</accession>
<dbReference type="InterPro" id="IPR035810">
    <property type="entry name" value="PEBP_euk"/>
</dbReference>